<comment type="caution">
    <text evidence="1">The sequence shown here is derived from an EMBL/GenBank/DDBJ whole genome shotgun (WGS) entry which is preliminary data.</text>
</comment>
<proteinExistence type="predicted"/>
<gene>
    <name evidence="1" type="ORF">ACHAW5_007725</name>
</gene>
<dbReference type="EMBL" id="JALLAZ020000657">
    <property type="protein sequence ID" value="KAL3790118.1"/>
    <property type="molecule type" value="Genomic_DNA"/>
</dbReference>
<protein>
    <submittedName>
        <fullName evidence="1">Uncharacterized protein</fullName>
    </submittedName>
</protein>
<dbReference type="AlphaFoldDB" id="A0ABD3PPM7"/>
<keyword evidence="2" id="KW-1185">Reference proteome</keyword>
<accession>A0ABD3PPM7</accession>
<dbReference type="Proteomes" id="UP001530315">
    <property type="component" value="Unassembled WGS sequence"/>
</dbReference>
<sequence>MAPHSFAVYHLMALPSIDNVSTDGFMKQLGHASLIIPLLHQEDSETSDEEKSALSEVLCRQLSHSEGVRGFFAVYLTSPESLTVDNVPVVLAEAVKNADKKVMVPLACMNVIMPTAMSSIHQDVELRECASKTAVNGIKILRLLKGSDDVSMNCKAIMSVCRGTGDGSEDLIEFWNRFFVSYGYADEQKEDIALVMSEFC</sequence>
<name>A0ABD3PPM7_9STRA</name>
<evidence type="ECO:0000313" key="2">
    <source>
        <dbReference type="Proteomes" id="UP001530315"/>
    </source>
</evidence>
<evidence type="ECO:0000313" key="1">
    <source>
        <dbReference type="EMBL" id="KAL3790118.1"/>
    </source>
</evidence>
<reference evidence="1 2" key="1">
    <citation type="submission" date="2024-10" db="EMBL/GenBank/DDBJ databases">
        <title>Updated reference genomes for cyclostephanoid diatoms.</title>
        <authorList>
            <person name="Roberts W.R."/>
            <person name="Alverson A.J."/>
        </authorList>
    </citation>
    <scope>NUCLEOTIDE SEQUENCE [LARGE SCALE GENOMIC DNA]</scope>
    <source>
        <strain evidence="1 2">AJA276-08</strain>
    </source>
</reference>
<organism evidence="1 2">
    <name type="scientific">Stephanodiscus triporus</name>
    <dbReference type="NCBI Taxonomy" id="2934178"/>
    <lineage>
        <taxon>Eukaryota</taxon>
        <taxon>Sar</taxon>
        <taxon>Stramenopiles</taxon>
        <taxon>Ochrophyta</taxon>
        <taxon>Bacillariophyta</taxon>
        <taxon>Coscinodiscophyceae</taxon>
        <taxon>Thalassiosirophycidae</taxon>
        <taxon>Stephanodiscales</taxon>
        <taxon>Stephanodiscaceae</taxon>
        <taxon>Stephanodiscus</taxon>
    </lineage>
</organism>